<dbReference type="FunCoup" id="F2UH11">
    <property type="interactions" value="2133"/>
</dbReference>
<dbReference type="GO" id="GO:0046872">
    <property type="term" value="F:metal ion binding"/>
    <property type="evidence" value="ECO:0007669"/>
    <property type="project" value="UniProtKB-KW"/>
</dbReference>
<evidence type="ECO:0000256" key="1">
    <source>
        <dbReference type="ARBA" id="ARBA00011356"/>
    </source>
</evidence>
<dbReference type="PRINTS" id="PR00318">
    <property type="entry name" value="GPROTEINA"/>
</dbReference>
<dbReference type="Pfam" id="PF00503">
    <property type="entry name" value="G-alpha"/>
    <property type="match status" value="1"/>
</dbReference>
<dbReference type="SUPFAM" id="SSF47895">
    <property type="entry name" value="Transducin (alpha subunit), insertion domain"/>
    <property type="match status" value="1"/>
</dbReference>
<dbReference type="FunFam" id="1.10.400.10:FF:000007">
    <property type="entry name" value="Guanine nucleotide-binding protein subunit alpha"/>
    <property type="match status" value="1"/>
</dbReference>
<dbReference type="PRINTS" id="PR01241">
    <property type="entry name" value="GPROTEINAFNG"/>
</dbReference>
<keyword evidence="5 7" id="KW-0342">GTP-binding</keyword>
<dbReference type="PANTHER" id="PTHR10218:SF302">
    <property type="entry name" value="GUANINE NUCLEOTIDE-BINDING PROTEIN ALPHA-5 SUBUNIT"/>
    <property type="match status" value="1"/>
</dbReference>
<dbReference type="OMA" id="CAYMESK"/>
<dbReference type="RefSeq" id="XP_004991325.1">
    <property type="nucleotide sequence ID" value="XM_004991268.1"/>
</dbReference>
<dbReference type="KEGG" id="sre:PTSG_07529"/>
<dbReference type="SUPFAM" id="SSF52540">
    <property type="entry name" value="P-loop containing nucleoside triphosphate hydrolases"/>
    <property type="match status" value="1"/>
</dbReference>
<dbReference type="InParanoid" id="F2UH11"/>
<dbReference type="InterPro" id="IPR027417">
    <property type="entry name" value="P-loop_NTPase"/>
</dbReference>
<keyword evidence="4 8" id="KW-0460">Magnesium</keyword>
<dbReference type="FunFam" id="3.40.50.300:FF:000692">
    <property type="entry name" value="Guanine nucleotide-binding protein subunit alpha"/>
    <property type="match status" value="1"/>
</dbReference>
<feature type="binding site" evidence="7">
    <location>
        <begin position="150"/>
        <end position="151"/>
    </location>
    <ligand>
        <name>GTP</name>
        <dbReference type="ChEBI" id="CHEBI:37565"/>
    </ligand>
</feature>
<dbReference type="eggNOG" id="KOG0082">
    <property type="taxonomic scope" value="Eukaryota"/>
</dbReference>
<dbReference type="Gene3D" id="1.10.400.10">
    <property type="entry name" value="GI Alpha 1, domain 2-like"/>
    <property type="match status" value="1"/>
</dbReference>
<sequence>MGICMSAEQKAAAARSAALDRQLDQDRAAASKTIKLLLLGAGESGKSTLVKQMKIIHGDGFTQEELRSYRPTIADNLVHSMRAVLEAMGALFIDLGDQANRVHAKAVLTYVESGSQGQLTPELTAALKSLWADSGVQECFRRSNEYQLNDSAEYFFNSIDRISSPSYMPTEQDVLRARVRTTGIIETKFTHRDLTYRMFDVGGQRSERRKWIQCFDDVTAVIFVAALSGYDMKLYEDQETNRIHESLTLFDAICNNKFFLNTAMILFLNKTDLFSQKIARTPLSQYFPEYDGPPNDAAAARKFILSKFLALNRNPKKTIYEHFTCATDTSNIRHVFDSVSDIIIERNLNQAGLGSMPVM</sequence>
<keyword evidence="3 7" id="KW-0547">Nucleotide-binding</keyword>
<dbReference type="STRING" id="946362.F2UH11"/>
<dbReference type="GeneID" id="16071886"/>
<dbReference type="SMART" id="SM00275">
    <property type="entry name" value="G_alpha"/>
    <property type="match status" value="1"/>
</dbReference>
<proteinExistence type="predicted"/>
<dbReference type="CDD" id="cd00066">
    <property type="entry name" value="G-alpha"/>
    <property type="match status" value="1"/>
</dbReference>
<protein>
    <submittedName>
        <fullName evidence="9">Guanine nucleotide-binding protein G(O) subunit alpha</fullName>
    </submittedName>
</protein>
<dbReference type="EMBL" id="GL832974">
    <property type="protein sequence ID" value="EGD76410.1"/>
    <property type="molecule type" value="Genomic_DNA"/>
</dbReference>
<evidence type="ECO:0000256" key="6">
    <source>
        <dbReference type="ARBA" id="ARBA00023224"/>
    </source>
</evidence>
<dbReference type="GO" id="GO:0003924">
    <property type="term" value="F:GTPase activity"/>
    <property type="evidence" value="ECO:0007669"/>
    <property type="project" value="InterPro"/>
</dbReference>
<feature type="binding site" evidence="7">
    <location>
        <begin position="269"/>
        <end position="272"/>
    </location>
    <ligand>
        <name>GTP</name>
        <dbReference type="ChEBI" id="CHEBI:37565"/>
    </ligand>
</feature>
<evidence type="ECO:0000256" key="4">
    <source>
        <dbReference type="ARBA" id="ARBA00022842"/>
    </source>
</evidence>
<feature type="binding site" evidence="7">
    <location>
        <begin position="200"/>
        <end position="204"/>
    </location>
    <ligand>
        <name>GTP</name>
        <dbReference type="ChEBI" id="CHEBI:37565"/>
    </ligand>
</feature>
<dbReference type="PANTHER" id="PTHR10218">
    <property type="entry name" value="GTP-BINDING PROTEIN ALPHA SUBUNIT"/>
    <property type="match status" value="1"/>
</dbReference>
<name>F2UH11_SALR5</name>
<dbReference type="InterPro" id="IPR001019">
    <property type="entry name" value="Gprotein_alpha_su"/>
</dbReference>
<evidence type="ECO:0000256" key="3">
    <source>
        <dbReference type="ARBA" id="ARBA00022741"/>
    </source>
</evidence>
<feature type="binding site" evidence="7">
    <location>
        <begin position="175"/>
        <end position="181"/>
    </location>
    <ligand>
        <name>GTP</name>
        <dbReference type="ChEBI" id="CHEBI:37565"/>
    </ligand>
</feature>
<dbReference type="OrthoDB" id="5817230at2759"/>
<evidence type="ECO:0000256" key="2">
    <source>
        <dbReference type="ARBA" id="ARBA00022723"/>
    </source>
</evidence>
<evidence type="ECO:0000256" key="8">
    <source>
        <dbReference type="PIRSR" id="PIRSR601019-2"/>
    </source>
</evidence>
<dbReference type="GO" id="GO:0001664">
    <property type="term" value="F:G protein-coupled receptor binding"/>
    <property type="evidence" value="ECO:0007669"/>
    <property type="project" value="InterPro"/>
</dbReference>
<feature type="binding site" evidence="8">
    <location>
        <position position="47"/>
    </location>
    <ligand>
        <name>Mg(2+)</name>
        <dbReference type="ChEBI" id="CHEBI:18420"/>
    </ligand>
</feature>
<dbReference type="FunFam" id="3.40.50.300:FF:002307">
    <property type="entry name" value="Guanine nucleotide-binding protein G(k) subunit alpha"/>
    <property type="match status" value="1"/>
</dbReference>
<dbReference type="PROSITE" id="PS51882">
    <property type="entry name" value="G_ALPHA"/>
    <property type="match status" value="1"/>
</dbReference>
<dbReference type="GO" id="GO:0031683">
    <property type="term" value="F:G-protein beta/gamma-subunit complex binding"/>
    <property type="evidence" value="ECO:0007669"/>
    <property type="project" value="InterPro"/>
</dbReference>
<dbReference type="GO" id="GO:0007010">
    <property type="term" value="P:cytoskeleton organization"/>
    <property type="evidence" value="ECO:0007669"/>
    <property type="project" value="UniProtKB-ARBA"/>
</dbReference>
<dbReference type="Proteomes" id="UP000007799">
    <property type="component" value="Unassembled WGS sequence"/>
</dbReference>
<evidence type="ECO:0000256" key="7">
    <source>
        <dbReference type="PIRSR" id="PIRSR601019-1"/>
    </source>
</evidence>
<reference evidence="9" key="1">
    <citation type="submission" date="2009-08" db="EMBL/GenBank/DDBJ databases">
        <title>Annotation of Salpingoeca rosetta.</title>
        <authorList>
            <consortium name="The Broad Institute Genome Sequencing Platform"/>
            <person name="Russ C."/>
            <person name="Cuomo C."/>
            <person name="Burger G."/>
            <person name="Gray M.W."/>
            <person name="Holland P.W.H."/>
            <person name="King N."/>
            <person name="Lang F.B.F."/>
            <person name="Roger A.J."/>
            <person name="Ruiz-Trillo I."/>
            <person name="Young S.K."/>
            <person name="Zeng Q."/>
            <person name="Gargeya S."/>
            <person name="Alvarado L."/>
            <person name="Berlin A."/>
            <person name="Chapman S.B."/>
            <person name="Chen Z."/>
            <person name="Freedman E."/>
            <person name="Gellesch M."/>
            <person name="Goldberg J."/>
            <person name="Griggs A."/>
            <person name="Gujja S."/>
            <person name="Heilman E."/>
            <person name="Heiman D."/>
            <person name="Howarth C."/>
            <person name="Mehta T."/>
            <person name="Neiman D."/>
            <person name="Pearson M."/>
            <person name="Roberts A."/>
            <person name="Saif S."/>
            <person name="Shea T."/>
            <person name="Shenoy N."/>
            <person name="Sisk P."/>
            <person name="Stolte C."/>
            <person name="Sykes S."/>
            <person name="White J."/>
            <person name="Yandava C."/>
            <person name="Haas B."/>
            <person name="Nusbaum C."/>
            <person name="Birren B."/>
        </authorList>
    </citation>
    <scope>NUCLEOTIDE SEQUENCE [LARGE SCALE GENOMIC DNA]</scope>
    <source>
        <strain evidence="9">ATCC 50818</strain>
    </source>
</reference>
<dbReference type="GO" id="GO:0007188">
    <property type="term" value="P:adenylate cyclase-modulating G protein-coupled receptor signaling pathway"/>
    <property type="evidence" value="ECO:0007669"/>
    <property type="project" value="TreeGrafter"/>
</dbReference>
<feature type="binding site" evidence="7">
    <location>
        <position position="326"/>
    </location>
    <ligand>
        <name>GTP</name>
        <dbReference type="ChEBI" id="CHEBI:37565"/>
    </ligand>
</feature>
<accession>F2UH11</accession>
<evidence type="ECO:0000313" key="10">
    <source>
        <dbReference type="Proteomes" id="UP000007799"/>
    </source>
</evidence>
<dbReference type="AlphaFoldDB" id="F2UH11"/>
<dbReference type="GO" id="GO:0005737">
    <property type="term" value="C:cytoplasm"/>
    <property type="evidence" value="ECO:0007669"/>
    <property type="project" value="TreeGrafter"/>
</dbReference>
<feature type="binding site" evidence="8">
    <location>
        <position position="181"/>
    </location>
    <ligand>
        <name>Mg(2+)</name>
        <dbReference type="ChEBI" id="CHEBI:18420"/>
    </ligand>
</feature>
<dbReference type="InterPro" id="IPR002975">
    <property type="entry name" value="Fungi_Gprotein_alpha"/>
</dbReference>
<keyword evidence="6" id="KW-0807">Transducer</keyword>
<keyword evidence="2 8" id="KW-0479">Metal-binding</keyword>
<feature type="binding site" evidence="7">
    <location>
        <begin position="43"/>
        <end position="48"/>
    </location>
    <ligand>
        <name>GTP</name>
        <dbReference type="ChEBI" id="CHEBI:37565"/>
    </ligand>
</feature>
<comment type="subunit">
    <text evidence="1">G proteins are composed of 3 units; alpha, beta and gamma. The alpha chain contains the guanine nucleotide binding site.</text>
</comment>
<dbReference type="Gene3D" id="3.40.50.300">
    <property type="entry name" value="P-loop containing nucleotide triphosphate hydrolases"/>
    <property type="match status" value="1"/>
</dbReference>
<dbReference type="InterPro" id="IPR011025">
    <property type="entry name" value="GproteinA_insert"/>
</dbReference>
<gene>
    <name evidence="9" type="ORF">PTSG_07529</name>
</gene>
<dbReference type="GO" id="GO:0005525">
    <property type="term" value="F:GTP binding"/>
    <property type="evidence" value="ECO:0007669"/>
    <property type="project" value="UniProtKB-KW"/>
</dbReference>
<evidence type="ECO:0000313" key="9">
    <source>
        <dbReference type="EMBL" id="EGD76410.1"/>
    </source>
</evidence>
<evidence type="ECO:0000256" key="5">
    <source>
        <dbReference type="ARBA" id="ARBA00023134"/>
    </source>
</evidence>
<keyword evidence="10" id="KW-1185">Reference proteome</keyword>
<organism evidence="10">
    <name type="scientific">Salpingoeca rosetta (strain ATCC 50818 / BSB-021)</name>
    <dbReference type="NCBI Taxonomy" id="946362"/>
    <lineage>
        <taxon>Eukaryota</taxon>
        <taxon>Choanoflagellata</taxon>
        <taxon>Craspedida</taxon>
        <taxon>Salpingoecidae</taxon>
        <taxon>Salpingoeca</taxon>
    </lineage>
</organism>
<dbReference type="GO" id="GO:0005834">
    <property type="term" value="C:heterotrimeric G-protein complex"/>
    <property type="evidence" value="ECO:0007669"/>
    <property type="project" value="InterPro"/>
</dbReference>